<evidence type="ECO:0000313" key="2">
    <source>
        <dbReference type="Proteomes" id="UP000652761"/>
    </source>
</evidence>
<dbReference type="EMBL" id="NMUH01008007">
    <property type="protein sequence ID" value="MQM18153.1"/>
    <property type="molecule type" value="Genomic_DNA"/>
</dbReference>
<keyword evidence="2" id="KW-1185">Reference proteome</keyword>
<proteinExistence type="predicted"/>
<reference evidence="1" key="1">
    <citation type="submission" date="2017-07" db="EMBL/GenBank/DDBJ databases">
        <title>Taro Niue Genome Assembly and Annotation.</title>
        <authorList>
            <person name="Atibalentja N."/>
            <person name="Keating K."/>
            <person name="Fields C.J."/>
        </authorList>
    </citation>
    <scope>NUCLEOTIDE SEQUENCE</scope>
    <source>
        <strain evidence="1">Niue_2</strain>
        <tissue evidence="1">Leaf</tissue>
    </source>
</reference>
<comment type="caution">
    <text evidence="1">The sequence shown here is derived from an EMBL/GenBank/DDBJ whole genome shotgun (WGS) entry which is preliminary data.</text>
</comment>
<gene>
    <name evidence="1" type="ORF">Taro_051140</name>
</gene>
<organism evidence="1 2">
    <name type="scientific">Colocasia esculenta</name>
    <name type="common">Wild taro</name>
    <name type="synonym">Arum esculentum</name>
    <dbReference type="NCBI Taxonomy" id="4460"/>
    <lineage>
        <taxon>Eukaryota</taxon>
        <taxon>Viridiplantae</taxon>
        <taxon>Streptophyta</taxon>
        <taxon>Embryophyta</taxon>
        <taxon>Tracheophyta</taxon>
        <taxon>Spermatophyta</taxon>
        <taxon>Magnoliopsida</taxon>
        <taxon>Liliopsida</taxon>
        <taxon>Araceae</taxon>
        <taxon>Aroideae</taxon>
        <taxon>Colocasieae</taxon>
        <taxon>Colocasia</taxon>
    </lineage>
</organism>
<evidence type="ECO:0000313" key="1">
    <source>
        <dbReference type="EMBL" id="MQM18153.1"/>
    </source>
</evidence>
<accession>A0A843XFV8</accession>
<name>A0A843XFV8_COLES</name>
<dbReference type="Proteomes" id="UP000652761">
    <property type="component" value="Unassembled WGS sequence"/>
</dbReference>
<sequence length="103" mass="10994">MLIVVPLLRGSSVTSIGPALKNLAFSLYVTVLNVATGRYGAIPTAVRFLSRLAEQSFHKLCSTREGAVAALLSDLVLRRDIQLALNAGTLRGVGETPHHAWIA</sequence>
<dbReference type="AlphaFoldDB" id="A0A843XFV8"/>
<protein>
    <submittedName>
        <fullName evidence="1">Uncharacterized protein</fullName>
    </submittedName>
</protein>